<evidence type="ECO:0000256" key="1">
    <source>
        <dbReference type="SAM" id="Phobius"/>
    </source>
</evidence>
<dbReference type="AlphaFoldDB" id="G9MV89"/>
<protein>
    <submittedName>
        <fullName evidence="2">Uncharacterized protein</fullName>
    </submittedName>
</protein>
<reference evidence="2 3" key="1">
    <citation type="journal article" date="2011" name="Genome Biol.">
        <title>Comparative genome sequence analysis underscores mycoparasitism as the ancestral life style of Trichoderma.</title>
        <authorList>
            <person name="Kubicek C.P."/>
            <person name="Herrera-Estrella A."/>
            <person name="Seidl-Seiboth V."/>
            <person name="Martinez D.A."/>
            <person name="Druzhinina I.S."/>
            <person name="Thon M."/>
            <person name="Zeilinger S."/>
            <person name="Casas-Flores S."/>
            <person name="Horwitz B.A."/>
            <person name="Mukherjee P.K."/>
            <person name="Mukherjee M."/>
            <person name="Kredics L."/>
            <person name="Alcaraz L.D."/>
            <person name="Aerts A."/>
            <person name="Antal Z."/>
            <person name="Atanasova L."/>
            <person name="Cervantes-Badillo M.G."/>
            <person name="Challacombe J."/>
            <person name="Chertkov O."/>
            <person name="McCluskey K."/>
            <person name="Coulpier F."/>
            <person name="Deshpande N."/>
            <person name="von Doehren H."/>
            <person name="Ebbole D.J."/>
            <person name="Esquivel-Naranjo E.U."/>
            <person name="Fekete E."/>
            <person name="Flipphi M."/>
            <person name="Glaser F."/>
            <person name="Gomez-Rodriguez E.Y."/>
            <person name="Gruber S."/>
            <person name="Han C."/>
            <person name="Henrissat B."/>
            <person name="Hermosa R."/>
            <person name="Hernandez-Onate M."/>
            <person name="Karaffa L."/>
            <person name="Kosti I."/>
            <person name="Le Crom S."/>
            <person name="Lindquist E."/>
            <person name="Lucas S."/>
            <person name="Luebeck M."/>
            <person name="Luebeck P.S."/>
            <person name="Margeot A."/>
            <person name="Metz B."/>
            <person name="Misra M."/>
            <person name="Nevalainen H."/>
            <person name="Omann M."/>
            <person name="Packer N."/>
            <person name="Perrone G."/>
            <person name="Uresti-Rivera E.E."/>
            <person name="Salamov A."/>
            <person name="Schmoll M."/>
            <person name="Seiboth B."/>
            <person name="Shapiro H."/>
            <person name="Sukno S."/>
            <person name="Tamayo-Ramos J.A."/>
            <person name="Tisch D."/>
            <person name="Wiest A."/>
            <person name="Wilkinson H.H."/>
            <person name="Zhang M."/>
            <person name="Coutinho P.M."/>
            <person name="Kenerley C.M."/>
            <person name="Monte E."/>
            <person name="Baker S.E."/>
            <person name="Grigoriev I.V."/>
        </authorList>
    </citation>
    <scope>NUCLEOTIDE SEQUENCE [LARGE SCALE GENOMIC DNA]</scope>
    <source>
        <strain evidence="3">Gv29-8 / FGSC 10586</strain>
    </source>
</reference>
<accession>G9MV89</accession>
<evidence type="ECO:0000313" key="3">
    <source>
        <dbReference type="Proteomes" id="UP000007115"/>
    </source>
</evidence>
<comment type="caution">
    <text evidence="2">The sequence shown here is derived from an EMBL/GenBank/DDBJ whole genome shotgun (WGS) entry which is preliminary data.</text>
</comment>
<dbReference type="InParanoid" id="G9MV89"/>
<feature type="non-terminal residue" evidence="2">
    <location>
        <position position="1"/>
    </location>
</feature>
<keyword evidence="3" id="KW-1185">Reference proteome</keyword>
<feature type="transmembrane region" description="Helical" evidence="1">
    <location>
        <begin position="49"/>
        <end position="68"/>
    </location>
</feature>
<dbReference type="RefSeq" id="XP_013955800.1">
    <property type="nucleotide sequence ID" value="XM_014100325.1"/>
</dbReference>
<proteinExistence type="predicted"/>
<organism evidence="2 3">
    <name type="scientific">Hypocrea virens (strain Gv29-8 / FGSC 10586)</name>
    <name type="common">Gliocladium virens</name>
    <name type="synonym">Trichoderma virens</name>
    <dbReference type="NCBI Taxonomy" id="413071"/>
    <lineage>
        <taxon>Eukaryota</taxon>
        <taxon>Fungi</taxon>
        <taxon>Dikarya</taxon>
        <taxon>Ascomycota</taxon>
        <taxon>Pezizomycotina</taxon>
        <taxon>Sordariomycetes</taxon>
        <taxon>Hypocreomycetidae</taxon>
        <taxon>Hypocreales</taxon>
        <taxon>Hypocreaceae</taxon>
        <taxon>Trichoderma</taxon>
    </lineage>
</organism>
<dbReference type="HOGENOM" id="CLU_2644672_0_0_1"/>
<keyword evidence="1" id="KW-0472">Membrane</keyword>
<dbReference type="Proteomes" id="UP000007115">
    <property type="component" value="Unassembled WGS sequence"/>
</dbReference>
<feature type="transmembrane region" description="Helical" evidence="1">
    <location>
        <begin position="6"/>
        <end position="29"/>
    </location>
</feature>
<dbReference type="EMBL" id="ABDF02000068">
    <property type="protein sequence ID" value="EHK21606.1"/>
    <property type="molecule type" value="Genomic_DNA"/>
</dbReference>
<keyword evidence="1" id="KW-0812">Transmembrane</keyword>
<sequence length="77" mass="8997">QAPLRIVWYINIASFFSYFIKSTLAIHTLSYLYYEKINTLWSNSNRETAILAIYIFISRQALFASALFEAADELWPP</sequence>
<dbReference type="VEuPathDB" id="FungiDB:TRIVIDRAFT_170552"/>
<evidence type="ECO:0000313" key="2">
    <source>
        <dbReference type="EMBL" id="EHK21606.1"/>
    </source>
</evidence>
<keyword evidence="1" id="KW-1133">Transmembrane helix</keyword>
<dbReference type="GeneID" id="25788747"/>
<dbReference type="OrthoDB" id="2224262at2759"/>
<name>G9MV89_HYPVG</name>
<gene>
    <name evidence="2" type="ORF">TRIVIDRAFT_170552</name>
</gene>